<accession>A0A7W1XTB9</accession>
<dbReference type="Proteomes" id="UP000538292">
    <property type="component" value="Unassembled WGS sequence"/>
</dbReference>
<dbReference type="InterPro" id="IPR018604">
    <property type="entry name" value="YycI-like"/>
</dbReference>
<organism evidence="2 3">
    <name type="scientific">Thermoactinomyces mirandus</name>
    <dbReference type="NCBI Taxonomy" id="2756294"/>
    <lineage>
        <taxon>Bacteria</taxon>
        <taxon>Bacillati</taxon>
        <taxon>Bacillota</taxon>
        <taxon>Bacilli</taxon>
        <taxon>Bacillales</taxon>
        <taxon>Thermoactinomycetaceae</taxon>
        <taxon>Thermoactinomyces</taxon>
    </lineage>
</organism>
<evidence type="ECO:0000313" key="2">
    <source>
        <dbReference type="EMBL" id="MBA4602893.1"/>
    </source>
</evidence>
<proteinExistence type="predicted"/>
<evidence type="ECO:0000259" key="1">
    <source>
        <dbReference type="Pfam" id="PF09648"/>
    </source>
</evidence>
<keyword evidence="3" id="KW-1185">Reference proteome</keyword>
<dbReference type="GO" id="GO:0016020">
    <property type="term" value="C:membrane"/>
    <property type="evidence" value="ECO:0007669"/>
    <property type="project" value="InterPro"/>
</dbReference>
<dbReference type="Pfam" id="PF09648">
    <property type="entry name" value="YycI"/>
    <property type="match status" value="1"/>
</dbReference>
<protein>
    <submittedName>
        <fullName evidence="2">Two-component system regulatory protein YycI</fullName>
    </submittedName>
</protein>
<evidence type="ECO:0000313" key="3">
    <source>
        <dbReference type="Proteomes" id="UP000538292"/>
    </source>
</evidence>
<gene>
    <name evidence="2" type="ORF">H2C83_11330</name>
</gene>
<feature type="domain" description="Regulatory protein YycH-like" evidence="1">
    <location>
        <begin position="56"/>
        <end position="227"/>
    </location>
</feature>
<dbReference type="RefSeq" id="WP_181740887.1">
    <property type="nucleotide sequence ID" value="NZ_JACEOL010000036.1"/>
</dbReference>
<reference evidence="2 3" key="1">
    <citation type="submission" date="2020-07" db="EMBL/GenBank/DDBJ databases">
        <title>Thermoactinomyces phylogeny.</title>
        <authorList>
            <person name="Dunlap C."/>
        </authorList>
    </citation>
    <scope>NUCLEOTIDE SEQUENCE [LARGE SCALE GENOMIC DNA]</scope>
    <source>
        <strain evidence="2 3">AMNI-1</strain>
    </source>
</reference>
<sequence>MDWSRAKNILIVSFLILDLFLGAQYIQMIQTQSKIIHEDQINRRQIEQLLEQVHVKANMDLLERKMVPEQLGVYKAVVSDLEKPWKKEEQGSYIQTFSPRLSFENEQDLERILKQQIPFFSDFRYDKALSSKQRRVYVQIVDQVPLFNGKVEVNLKNNQIESIRVLHFTQLERLSVVSLANVHTALYRLITNWEFNQHATIRNANIAYRSKVYNSVDNEHILIPYWYFESGKDYLFIQANRRGQNEEVEKMPIINPNSKGTNET</sequence>
<name>A0A7W1XTB9_9BACL</name>
<dbReference type="Gene3D" id="2.40.128.690">
    <property type="entry name" value="YycH protein, domain 3-like"/>
    <property type="match status" value="1"/>
</dbReference>
<comment type="caution">
    <text evidence="2">The sequence shown here is derived from an EMBL/GenBank/DDBJ whole genome shotgun (WGS) entry which is preliminary data.</text>
</comment>
<dbReference type="AlphaFoldDB" id="A0A7W1XTB9"/>
<dbReference type="EMBL" id="JACEOL010000036">
    <property type="protein sequence ID" value="MBA4602893.1"/>
    <property type="molecule type" value="Genomic_DNA"/>
</dbReference>